<sequence>MRFLLLFLLLVVVGFVAWRLLGRRSPGTPSQDRRTAGLPERPSSVRVVPTAEDTAGPALAAAAVAPAALTRTTSVTPPSTLGLDDPDAVRPDLDEDAMASARTLITPAVPDAVLSDALLDATPEQLQHLFAAVPQDVMANALGDDVHLAGPLAESEKAQLSGLGDELDTLDIWDFGADAGTPDPQGPGHKA</sequence>
<dbReference type="Proteomes" id="UP001232163">
    <property type="component" value="Unassembled WGS sequence"/>
</dbReference>
<evidence type="ECO:0000313" key="2">
    <source>
        <dbReference type="EMBL" id="MDP9763599.1"/>
    </source>
</evidence>
<dbReference type="RefSeq" id="WP_022799793.1">
    <property type="nucleotide sequence ID" value="NZ_JAURUR010000002.1"/>
</dbReference>
<evidence type="ECO:0000313" key="3">
    <source>
        <dbReference type="Proteomes" id="UP001232163"/>
    </source>
</evidence>
<feature type="region of interest" description="Disordered" evidence="1">
    <location>
        <begin position="25"/>
        <end position="46"/>
    </location>
</feature>
<name>A0ABT9MAR8_9DEIO</name>
<protein>
    <recommendedName>
        <fullName evidence="4">Secreted protein</fullName>
    </recommendedName>
</protein>
<dbReference type="EMBL" id="JAURUR010000002">
    <property type="protein sequence ID" value="MDP9763599.1"/>
    <property type="molecule type" value="Genomic_DNA"/>
</dbReference>
<proteinExistence type="predicted"/>
<evidence type="ECO:0008006" key="4">
    <source>
        <dbReference type="Google" id="ProtNLM"/>
    </source>
</evidence>
<organism evidence="2 3">
    <name type="scientific">Deinococcus enclensis</name>
    <dbReference type="NCBI Taxonomy" id="1049582"/>
    <lineage>
        <taxon>Bacteria</taxon>
        <taxon>Thermotogati</taxon>
        <taxon>Deinococcota</taxon>
        <taxon>Deinococci</taxon>
        <taxon>Deinococcales</taxon>
        <taxon>Deinococcaceae</taxon>
        <taxon>Deinococcus</taxon>
    </lineage>
</organism>
<keyword evidence="3" id="KW-1185">Reference proteome</keyword>
<accession>A0ABT9MAR8</accession>
<evidence type="ECO:0000256" key="1">
    <source>
        <dbReference type="SAM" id="MobiDB-lite"/>
    </source>
</evidence>
<gene>
    <name evidence="2" type="ORF">QO006_001016</name>
</gene>
<comment type="caution">
    <text evidence="2">The sequence shown here is derived from an EMBL/GenBank/DDBJ whole genome shotgun (WGS) entry which is preliminary data.</text>
</comment>
<reference evidence="2 3" key="1">
    <citation type="submission" date="2023-07" db="EMBL/GenBank/DDBJ databases">
        <title>Genomic Encyclopedia of Type Strains, Phase IV (KMG-IV): sequencing the most valuable type-strain genomes for metagenomic binning, comparative biology and taxonomic classification.</title>
        <authorList>
            <person name="Goeker M."/>
        </authorList>
    </citation>
    <scope>NUCLEOTIDE SEQUENCE [LARGE SCALE GENOMIC DNA]</scope>
    <source>
        <strain evidence="2 3">NIO-1023</strain>
    </source>
</reference>